<gene>
    <name evidence="3" type="ORF">BCR35DRAFT_324456</name>
</gene>
<dbReference type="OrthoDB" id="2527531at2759"/>
<dbReference type="AlphaFoldDB" id="A0A1Y2FTQ3"/>
<comment type="caution">
    <text evidence="3">The sequence shown here is derived from an EMBL/GenBank/DDBJ whole genome shotgun (WGS) entry which is preliminary data.</text>
</comment>
<feature type="region of interest" description="Disordered" evidence="1">
    <location>
        <begin position="214"/>
        <end position="457"/>
    </location>
</feature>
<feature type="compositionally biased region" description="Basic residues" evidence="1">
    <location>
        <begin position="420"/>
        <end position="432"/>
    </location>
</feature>
<keyword evidence="2" id="KW-1133">Transmembrane helix</keyword>
<feature type="compositionally biased region" description="Polar residues" evidence="1">
    <location>
        <begin position="214"/>
        <end position="227"/>
    </location>
</feature>
<dbReference type="InParanoid" id="A0A1Y2FTQ3"/>
<evidence type="ECO:0000313" key="3">
    <source>
        <dbReference type="EMBL" id="ORY87401.1"/>
    </source>
</evidence>
<protein>
    <submittedName>
        <fullName evidence="3">Uncharacterized protein</fullName>
    </submittedName>
</protein>
<feature type="compositionally biased region" description="Basic and acidic residues" evidence="1">
    <location>
        <begin position="357"/>
        <end position="373"/>
    </location>
</feature>
<dbReference type="Proteomes" id="UP000193467">
    <property type="component" value="Unassembled WGS sequence"/>
</dbReference>
<keyword evidence="2" id="KW-0472">Membrane</keyword>
<feature type="compositionally biased region" description="Low complexity" evidence="1">
    <location>
        <begin position="276"/>
        <end position="291"/>
    </location>
</feature>
<feature type="transmembrane region" description="Helical" evidence="2">
    <location>
        <begin position="101"/>
        <end position="125"/>
    </location>
</feature>
<proteinExistence type="predicted"/>
<dbReference type="EMBL" id="MCGR01000013">
    <property type="protein sequence ID" value="ORY87401.1"/>
    <property type="molecule type" value="Genomic_DNA"/>
</dbReference>
<evidence type="ECO:0000256" key="2">
    <source>
        <dbReference type="SAM" id="Phobius"/>
    </source>
</evidence>
<feature type="region of interest" description="Disordered" evidence="1">
    <location>
        <begin position="550"/>
        <end position="585"/>
    </location>
</feature>
<feature type="transmembrane region" description="Helical" evidence="2">
    <location>
        <begin position="46"/>
        <end position="63"/>
    </location>
</feature>
<feature type="compositionally biased region" description="Low complexity" evidence="1">
    <location>
        <begin position="555"/>
        <end position="572"/>
    </location>
</feature>
<organism evidence="3 4">
    <name type="scientific">Leucosporidium creatinivorum</name>
    <dbReference type="NCBI Taxonomy" id="106004"/>
    <lineage>
        <taxon>Eukaryota</taxon>
        <taxon>Fungi</taxon>
        <taxon>Dikarya</taxon>
        <taxon>Basidiomycota</taxon>
        <taxon>Pucciniomycotina</taxon>
        <taxon>Microbotryomycetes</taxon>
        <taxon>Leucosporidiales</taxon>
        <taxon>Leucosporidium</taxon>
    </lineage>
</organism>
<keyword evidence="4" id="KW-1185">Reference proteome</keyword>
<name>A0A1Y2FTQ3_9BASI</name>
<feature type="transmembrane region" description="Helical" evidence="2">
    <location>
        <begin position="70"/>
        <end position="89"/>
    </location>
</feature>
<keyword evidence="2" id="KW-0812">Transmembrane</keyword>
<reference evidence="3 4" key="1">
    <citation type="submission" date="2016-07" db="EMBL/GenBank/DDBJ databases">
        <title>Pervasive Adenine N6-methylation of Active Genes in Fungi.</title>
        <authorList>
            <consortium name="DOE Joint Genome Institute"/>
            <person name="Mondo S.J."/>
            <person name="Dannebaum R.O."/>
            <person name="Kuo R.C."/>
            <person name="Labutti K."/>
            <person name="Haridas S."/>
            <person name="Kuo A."/>
            <person name="Salamov A."/>
            <person name="Ahrendt S.R."/>
            <person name="Lipzen A."/>
            <person name="Sullivan W."/>
            <person name="Andreopoulos W.B."/>
            <person name="Clum A."/>
            <person name="Lindquist E."/>
            <person name="Daum C."/>
            <person name="Ramamoorthy G.K."/>
            <person name="Gryganskyi A."/>
            <person name="Culley D."/>
            <person name="Magnuson J.K."/>
            <person name="James T.Y."/>
            <person name="O'Malley M.A."/>
            <person name="Stajich J.E."/>
            <person name="Spatafora J.W."/>
            <person name="Visel A."/>
            <person name="Grigoriev I.V."/>
        </authorList>
    </citation>
    <scope>NUCLEOTIDE SEQUENCE [LARGE SCALE GENOMIC DNA]</scope>
    <source>
        <strain evidence="3 4">62-1032</strain>
    </source>
</reference>
<evidence type="ECO:0000256" key="1">
    <source>
        <dbReference type="SAM" id="MobiDB-lite"/>
    </source>
</evidence>
<accession>A0A1Y2FTQ3</accession>
<feature type="compositionally biased region" description="Basic and acidic residues" evidence="1">
    <location>
        <begin position="230"/>
        <end position="243"/>
    </location>
</feature>
<feature type="transmembrane region" description="Helical" evidence="2">
    <location>
        <begin position="494"/>
        <end position="516"/>
    </location>
</feature>
<evidence type="ECO:0000313" key="4">
    <source>
        <dbReference type="Proteomes" id="UP000193467"/>
    </source>
</evidence>
<sequence length="585" mass="64204">MGLAYFEQTCPGSDITTKTVQAWCVLKEGTCCAVCPNNLATVGSRVGLIALTLFATLVVVYDAAEAPYNFLTVSMSSVAYLVAILQAGLRGGQISKFHAYYALFASLGFLSPLAAISVSPNSYLYGESHPKLGKKLLPFSRKMGRRSESATKATVHSLGHALGLRRYRQLGDPSQELHSLAHGDPEPHFPAPRRAATDTMLGRARVIPSSSRRGVSSFWTSNRTENPSRVAERRPLADTDPFRIGDTSTETSPVIHAGSPRFRRGEMSEGEPPEVLLPGAMLPLSAASPLSRSHTLPPSHAPLSHHVRQPSPRSTFFDDASSISSHRSSGEEEDEIRPHAQTSALVHDPHHHSSSTSEREHEHGHQRDIRWENPRPAPQVPQHQHGHDHRRNSSDEITAAPPPREHGISADTTLIPSHHLSPRRKLTKRRRSQHEGQPPPLPTTPHRAPPLTEEENDARRAVHSVELTEEDKEYIYQKMQGSAWRRRSYIGGNFALWTLWLVTFLLVAGIFPANVFTFSQTDSSTAISFRIRSTAPSPTAELTIASLEPSYPAHSRASYSPSGKSSSGSLTSEQLPLTLPSKPPM</sequence>